<dbReference type="RefSeq" id="WP_141843762.1">
    <property type="nucleotide sequence ID" value="NZ_VFPM01000002.1"/>
</dbReference>
<protein>
    <recommendedName>
        <fullName evidence="3">DUF1269 domain-containing protein</fullName>
    </recommendedName>
</protein>
<name>A0A543HU76_9MICO</name>
<evidence type="ECO:0008006" key="3">
    <source>
        <dbReference type="Google" id="ProtNLM"/>
    </source>
</evidence>
<dbReference type="EMBL" id="VFPM01000002">
    <property type="protein sequence ID" value="TQM61852.1"/>
    <property type="molecule type" value="Genomic_DNA"/>
</dbReference>
<sequence>MGPVHYVVVAFDHPDFHGRLAAELAALVESRSVRLLDLVFVTRDAQGGVSTLEVDGLPDGGAGYDGVDGEFGGLISDVDLAEVGGQLDPDTAAAVLIWENTWADRFVTALAETGGVVVDEGVVPLETAESALAGLQSGT</sequence>
<dbReference type="Proteomes" id="UP000316747">
    <property type="component" value="Unassembled WGS sequence"/>
</dbReference>
<organism evidence="1 2">
    <name type="scientific">Humibacillus xanthopallidus</name>
    <dbReference type="NCBI Taxonomy" id="412689"/>
    <lineage>
        <taxon>Bacteria</taxon>
        <taxon>Bacillati</taxon>
        <taxon>Actinomycetota</taxon>
        <taxon>Actinomycetes</taxon>
        <taxon>Micrococcales</taxon>
        <taxon>Intrasporangiaceae</taxon>
        <taxon>Humibacillus</taxon>
    </lineage>
</organism>
<evidence type="ECO:0000313" key="2">
    <source>
        <dbReference type="Proteomes" id="UP000316747"/>
    </source>
</evidence>
<reference evidence="1 2" key="1">
    <citation type="submission" date="2019-06" db="EMBL/GenBank/DDBJ databases">
        <title>Genome sequencing of plant associated microbes to promote plant fitness in Sorghum bicolor and Oryza sativa.</title>
        <authorList>
            <person name="Coleman-Derr D."/>
        </authorList>
    </citation>
    <scope>NUCLEOTIDE SEQUENCE [LARGE SCALE GENOMIC DNA]</scope>
    <source>
        <strain evidence="1 2">KV-663</strain>
    </source>
</reference>
<comment type="caution">
    <text evidence="1">The sequence shown here is derived from an EMBL/GenBank/DDBJ whole genome shotgun (WGS) entry which is preliminary data.</text>
</comment>
<dbReference type="OrthoDB" id="4464342at2"/>
<keyword evidence="2" id="KW-1185">Reference proteome</keyword>
<evidence type="ECO:0000313" key="1">
    <source>
        <dbReference type="EMBL" id="TQM61852.1"/>
    </source>
</evidence>
<gene>
    <name evidence="1" type="ORF">FBY41_1872</name>
</gene>
<dbReference type="AlphaFoldDB" id="A0A543HU76"/>
<proteinExistence type="predicted"/>
<accession>A0A543HU76</accession>